<dbReference type="GO" id="GO:0030246">
    <property type="term" value="F:carbohydrate binding"/>
    <property type="evidence" value="ECO:0007669"/>
    <property type="project" value="UniProtKB-KW"/>
</dbReference>
<dbReference type="InterPro" id="IPR008271">
    <property type="entry name" value="Ser/Thr_kinase_AS"/>
</dbReference>
<dbReference type="PROSITE" id="PS00108">
    <property type="entry name" value="PROTEIN_KINASE_ST"/>
    <property type="match status" value="1"/>
</dbReference>
<sequence>MEGDKFQEEIKCLIEVKRKNITRFLGYCADTQGRVVDFEGSFVMADVRRQFLCFKYRHKDTYSGVEWREHYQIIKGNCKGLWYLHRNHIVHLDLKPDNILLDDNMVPKIADFGLSKYFRAGLSFQNLDEHHASRGLEWGKRYLIVKGICEGLYYLEEESIIHLDLKPANISMDNNMLPKITDFGLPRLVYKNAYGYEWRECYDIIEGICEGLSYLHKNHIVHFNLKPTNILYGIYYGS</sequence>
<dbReference type="PANTHER" id="PTHR45707:SF70">
    <property type="entry name" value="PROTEIN KINASE DOMAIN-CONTAINING PROTEIN"/>
    <property type="match status" value="1"/>
</dbReference>
<dbReference type="InterPro" id="IPR000719">
    <property type="entry name" value="Prot_kinase_dom"/>
</dbReference>
<dbReference type="EMBL" id="KD256990">
    <property type="protein sequence ID" value="EMS47717.1"/>
    <property type="molecule type" value="Genomic_DNA"/>
</dbReference>
<keyword evidence="1" id="KW-0675">Receptor</keyword>
<keyword evidence="1" id="KW-0430">Lectin</keyword>
<gene>
    <name evidence="1" type="ORF">TRIUR3_14115</name>
</gene>
<dbReference type="InterPro" id="IPR011009">
    <property type="entry name" value="Kinase-like_dom_sf"/>
</dbReference>
<dbReference type="Pfam" id="PF00069">
    <property type="entry name" value="Pkinase"/>
    <property type="match status" value="2"/>
</dbReference>
<name>M7YKC3_TRIUA</name>
<dbReference type="GO" id="GO:0005524">
    <property type="term" value="F:ATP binding"/>
    <property type="evidence" value="ECO:0007669"/>
    <property type="project" value="InterPro"/>
</dbReference>
<evidence type="ECO:0000313" key="1">
    <source>
        <dbReference type="EMBL" id="EMS47717.1"/>
    </source>
</evidence>
<accession>M7YKC3</accession>
<organism evidence="1">
    <name type="scientific">Triticum urartu</name>
    <name type="common">Red wild einkorn</name>
    <name type="synonym">Crithodium urartu</name>
    <dbReference type="NCBI Taxonomy" id="4572"/>
    <lineage>
        <taxon>Eukaryota</taxon>
        <taxon>Viridiplantae</taxon>
        <taxon>Streptophyta</taxon>
        <taxon>Embryophyta</taxon>
        <taxon>Tracheophyta</taxon>
        <taxon>Spermatophyta</taxon>
        <taxon>Magnoliopsida</taxon>
        <taxon>Liliopsida</taxon>
        <taxon>Poales</taxon>
        <taxon>Poaceae</taxon>
        <taxon>BOP clade</taxon>
        <taxon>Pooideae</taxon>
        <taxon>Triticodae</taxon>
        <taxon>Triticeae</taxon>
        <taxon>Triticinae</taxon>
        <taxon>Triticum</taxon>
    </lineage>
</organism>
<dbReference type="PANTHER" id="PTHR45707">
    <property type="entry name" value="C2 CALCIUM/LIPID-BINDING PLANT PHOSPHORIBOSYLTRANSFERASE FAMILY PROTEIN"/>
    <property type="match status" value="1"/>
</dbReference>
<proteinExistence type="predicted"/>
<keyword evidence="1" id="KW-0418">Kinase</keyword>
<dbReference type="OMA" id="WFARIKI"/>
<protein>
    <submittedName>
        <fullName evidence="1">G-type lectin S-receptor-like serine/threonine-protein kinase SD1-29</fullName>
    </submittedName>
</protein>
<dbReference type="STRING" id="4572.M7YKC3"/>
<dbReference type="SMART" id="SM00220">
    <property type="entry name" value="S_TKc"/>
    <property type="match status" value="1"/>
</dbReference>
<dbReference type="SUPFAM" id="SSF56112">
    <property type="entry name" value="Protein kinase-like (PK-like)"/>
    <property type="match status" value="3"/>
</dbReference>
<dbReference type="AlphaFoldDB" id="M7YKC3"/>
<dbReference type="GO" id="GO:0004672">
    <property type="term" value="F:protein kinase activity"/>
    <property type="evidence" value="ECO:0007669"/>
    <property type="project" value="InterPro"/>
</dbReference>
<reference evidence="1" key="1">
    <citation type="journal article" date="2013" name="Nature">
        <title>Draft genome of the wheat A-genome progenitor Triticum urartu.</title>
        <authorList>
            <person name="Ling H.Q."/>
            <person name="Zhao S."/>
            <person name="Liu D."/>
            <person name="Wang J."/>
            <person name="Sun H."/>
            <person name="Zhang C."/>
            <person name="Fan H."/>
            <person name="Li D."/>
            <person name="Dong L."/>
            <person name="Tao Y."/>
            <person name="Gao C."/>
            <person name="Wu H."/>
            <person name="Li Y."/>
            <person name="Cui Y."/>
            <person name="Guo X."/>
            <person name="Zheng S."/>
            <person name="Wang B."/>
            <person name="Yu K."/>
            <person name="Liang Q."/>
            <person name="Yang W."/>
            <person name="Lou X."/>
            <person name="Chen J."/>
            <person name="Feng M."/>
            <person name="Jian J."/>
            <person name="Zhang X."/>
            <person name="Luo G."/>
            <person name="Jiang Y."/>
            <person name="Liu J."/>
            <person name="Wang Z."/>
            <person name="Sha Y."/>
            <person name="Zhang B."/>
            <person name="Wu H."/>
            <person name="Tang D."/>
            <person name="Shen Q."/>
            <person name="Xue P."/>
            <person name="Zou S."/>
            <person name="Wang X."/>
            <person name="Liu X."/>
            <person name="Wang F."/>
            <person name="Yang Y."/>
            <person name="An X."/>
            <person name="Dong Z."/>
            <person name="Zhang K."/>
            <person name="Zhang X."/>
            <person name="Luo M.C."/>
            <person name="Dvorak J."/>
            <person name="Tong Y."/>
            <person name="Wang J."/>
            <person name="Yang H."/>
            <person name="Li Z."/>
            <person name="Wang D."/>
            <person name="Zhang A."/>
            <person name="Wang J."/>
        </authorList>
    </citation>
    <scope>NUCLEOTIDE SEQUENCE</scope>
</reference>
<dbReference type="Gene3D" id="1.10.510.10">
    <property type="entry name" value="Transferase(Phosphotransferase) domain 1"/>
    <property type="match status" value="3"/>
</dbReference>
<dbReference type="PROSITE" id="PS50011">
    <property type="entry name" value="PROTEIN_KINASE_DOM"/>
    <property type="match status" value="1"/>
</dbReference>
<keyword evidence="1" id="KW-0808">Transferase</keyword>